<dbReference type="InterPro" id="IPR000719">
    <property type="entry name" value="Prot_kinase_dom"/>
</dbReference>
<evidence type="ECO:0000256" key="2">
    <source>
        <dbReference type="ARBA" id="ARBA00022679"/>
    </source>
</evidence>
<dbReference type="FunFam" id="1.10.510.10:FF:000040">
    <property type="entry name" value="Mitogen-activated protein kinase"/>
    <property type="match status" value="1"/>
</dbReference>
<evidence type="ECO:0000256" key="3">
    <source>
        <dbReference type="ARBA" id="ARBA00022741"/>
    </source>
</evidence>
<keyword evidence="3" id="KW-0547">Nucleotide-binding</keyword>
<dbReference type="Proteomes" id="UP000573603">
    <property type="component" value="Unassembled WGS sequence"/>
</dbReference>
<dbReference type="InterPro" id="IPR011009">
    <property type="entry name" value="Kinase-like_dom_sf"/>
</dbReference>
<dbReference type="Pfam" id="PF00069">
    <property type="entry name" value="Pkinase"/>
    <property type="match status" value="1"/>
</dbReference>
<reference evidence="7 8" key="1">
    <citation type="journal article" date="2020" name="BMC Genomics">
        <title>Correction to: Identification and distribution of gene clusters required for synthesis of sphingolipid metabolism inhibitors in diverse species of the filamentous fungus Fusarium.</title>
        <authorList>
            <person name="Kim H.S."/>
            <person name="Lohmar J.M."/>
            <person name="Busman M."/>
            <person name="Brown D.W."/>
            <person name="Naumann T.A."/>
            <person name="Divon H.H."/>
            <person name="Lysoe E."/>
            <person name="Uhlig S."/>
            <person name="Proctor R.H."/>
        </authorList>
    </citation>
    <scope>NUCLEOTIDE SEQUENCE [LARGE SCALE GENOMIC DNA]</scope>
    <source>
        <strain evidence="7 8">NRRL 25214</strain>
    </source>
</reference>
<dbReference type="InterPro" id="IPR008271">
    <property type="entry name" value="Ser/Thr_kinase_AS"/>
</dbReference>
<proteinExistence type="predicted"/>
<dbReference type="InterPro" id="IPR050117">
    <property type="entry name" value="MAPK"/>
</dbReference>
<evidence type="ECO:0000256" key="4">
    <source>
        <dbReference type="ARBA" id="ARBA00022777"/>
    </source>
</evidence>
<dbReference type="SMART" id="SM00220">
    <property type="entry name" value="S_TKc"/>
    <property type="match status" value="1"/>
</dbReference>
<feature type="domain" description="Protein kinase" evidence="6">
    <location>
        <begin position="1"/>
        <end position="194"/>
    </location>
</feature>
<comment type="caution">
    <text evidence="7">The sequence shown here is derived from an EMBL/GenBank/DDBJ whole genome shotgun (WGS) entry which is preliminary data.</text>
</comment>
<sequence length="241" mass="27381">MDTDLHKVIKSQPLSDEHCQFLMYQLLCALKALHSLGIIHRDLKPSNILLNKDCDLKICDFGLSRSTTSSHQSRGFMTEYVVTRWYRAPELMWTPGRYTDAIDIWSLGCIFAEMLNGTPIFPGKHWSPTAEFCGSIRSPQARNYMLCMPYKIPIPFRDLLPTASSQAIDLLRKMLTLDPSKRITAEEALKHPYLGLYYDPAEKAAIAYNPGVSMDLIDAEEGLCLEEIKRLISEEIDAIHV</sequence>
<evidence type="ECO:0000313" key="8">
    <source>
        <dbReference type="Proteomes" id="UP000573603"/>
    </source>
</evidence>
<dbReference type="PROSITE" id="PS00108">
    <property type="entry name" value="PROTEIN_KINASE_ST"/>
    <property type="match status" value="1"/>
</dbReference>
<dbReference type="AlphaFoldDB" id="A0A8H5DL72"/>
<gene>
    <name evidence="7" type="ORF">FANTH_14823</name>
</gene>
<keyword evidence="5" id="KW-0067">ATP-binding</keyword>
<evidence type="ECO:0000256" key="1">
    <source>
        <dbReference type="ARBA" id="ARBA00022527"/>
    </source>
</evidence>
<keyword evidence="4" id="KW-0418">Kinase</keyword>
<accession>A0A8H5DL72</accession>
<evidence type="ECO:0000313" key="7">
    <source>
        <dbReference type="EMBL" id="KAF5227226.1"/>
    </source>
</evidence>
<evidence type="ECO:0000259" key="6">
    <source>
        <dbReference type="PROSITE" id="PS50011"/>
    </source>
</evidence>
<dbReference type="GO" id="GO:0004674">
    <property type="term" value="F:protein serine/threonine kinase activity"/>
    <property type="evidence" value="ECO:0007669"/>
    <property type="project" value="UniProtKB-KW"/>
</dbReference>
<organism evidence="7 8">
    <name type="scientific">Fusarium anthophilum</name>
    <dbReference type="NCBI Taxonomy" id="48485"/>
    <lineage>
        <taxon>Eukaryota</taxon>
        <taxon>Fungi</taxon>
        <taxon>Dikarya</taxon>
        <taxon>Ascomycota</taxon>
        <taxon>Pezizomycotina</taxon>
        <taxon>Sordariomycetes</taxon>
        <taxon>Hypocreomycetidae</taxon>
        <taxon>Hypocreales</taxon>
        <taxon>Nectriaceae</taxon>
        <taxon>Fusarium</taxon>
        <taxon>Fusarium fujikuroi species complex</taxon>
    </lineage>
</organism>
<dbReference type="PANTHER" id="PTHR24055">
    <property type="entry name" value="MITOGEN-ACTIVATED PROTEIN KINASE"/>
    <property type="match status" value="1"/>
</dbReference>
<keyword evidence="1" id="KW-0723">Serine/threonine-protein kinase</keyword>
<dbReference type="EMBL" id="JABEVY010000863">
    <property type="protein sequence ID" value="KAF5227226.1"/>
    <property type="molecule type" value="Genomic_DNA"/>
</dbReference>
<keyword evidence="2" id="KW-0808">Transferase</keyword>
<dbReference type="GO" id="GO:0005524">
    <property type="term" value="F:ATP binding"/>
    <property type="evidence" value="ECO:0007669"/>
    <property type="project" value="UniProtKB-KW"/>
</dbReference>
<dbReference type="Gene3D" id="1.10.510.10">
    <property type="entry name" value="Transferase(Phosphotransferase) domain 1"/>
    <property type="match status" value="1"/>
</dbReference>
<protein>
    <recommendedName>
        <fullName evidence="6">Protein kinase domain-containing protein</fullName>
    </recommendedName>
</protein>
<evidence type="ECO:0000256" key="5">
    <source>
        <dbReference type="ARBA" id="ARBA00022840"/>
    </source>
</evidence>
<dbReference type="PROSITE" id="PS50011">
    <property type="entry name" value="PROTEIN_KINASE_DOM"/>
    <property type="match status" value="1"/>
</dbReference>
<name>A0A8H5DL72_9HYPO</name>
<dbReference type="SUPFAM" id="SSF56112">
    <property type="entry name" value="Protein kinase-like (PK-like)"/>
    <property type="match status" value="1"/>
</dbReference>
<keyword evidence="8" id="KW-1185">Reference proteome</keyword>